<protein>
    <submittedName>
        <fullName evidence="5">Uncharacterized protein LOC118404032 isoform X1</fullName>
    </submittedName>
</protein>
<feature type="compositionally biased region" description="Low complexity" evidence="1">
    <location>
        <begin position="177"/>
        <end position="195"/>
    </location>
</feature>
<evidence type="ECO:0000256" key="1">
    <source>
        <dbReference type="SAM" id="MobiDB-lite"/>
    </source>
</evidence>
<dbReference type="PANTHER" id="PTHR36148">
    <property type="entry name" value="50 KDA SPICULE MATRIX PROTEIN-RELATED"/>
    <property type="match status" value="1"/>
</dbReference>
<feature type="region of interest" description="Disordered" evidence="1">
    <location>
        <begin position="451"/>
        <end position="482"/>
    </location>
</feature>
<evidence type="ECO:0000313" key="4">
    <source>
        <dbReference type="Proteomes" id="UP000001554"/>
    </source>
</evidence>
<feature type="region of interest" description="Disordered" evidence="1">
    <location>
        <begin position="504"/>
        <end position="526"/>
    </location>
</feature>
<feature type="compositionally biased region" description="Pro residues" evidence="1">
    <location>
        <begin position="625"/>
        <end position="643"/>
    </location>
</feature>
<feature type="transmembrane region" description="Helical" evidence="2">
    <location>
        <begin position="295"/>
        <end position="320"/>
    </location>
</feature>
<feature type="compositionally biased region" description="Basic residues" evidence="1">
    <location>
        <begin position="340"/>
        <end position="351"/>
    </location>
</feature>
<dbReference type="InterPro" id="IPR011049">
    <property type="entry name" value="Serralysin-like_metalloprot_C"/>
</dbReference>
<keyword evidence="2" id="KW-0472">Membrane</keyword>
<dbReference type="InterPro" id="IPR052890">
    <property type="entry name" value="SM50_spicule_matrix"/>
</dbReference>
<dbReference type="RefSeq" id="XP_035658849.1">
    <property type="nucleotide sequence ID" value="XM_035802956.1"/>
</dbReference>
<dbReference type="PANTHER" id="PTHR36148:SF3">
    <property type="entry name" value="50 KDA SPICULE MATRIX PROTEIN"/>
    <property type="match status" value="1"/>
</dbReference>
<dbReference type="InterPro" id="IPR006212">
    <property type="entry name" value="Furin_repeat"/>
</dbReference>
<proteinExistence type="predicted"/>
<name>A0A9J7KEB4_BRAFL</name>
<accession>A0A9J7KEB4</accession>
<feature type="region of interest" description="Disordered" evidence="1">
    <location>
        <begin position="165"/>
        <end position="199"/>
    </location>
</feature>
<dbReference type="Gene3D" id="2.150.10.10">
    <property type="entry name" value="Serralysin-like metalloprotease, C-terminal"/>
    <property type="match status" value="1"/>
</dbReference>
<feature type="signal peptide" evidence="3">
    <location>
        <begin position="1"/>
        <end position="28"/>
    </location>
</feature>
<keyword evidence="2" id="KW-1133">Transmembrane helix</keyword>
<evidence type="ECO:0000313" key="5">
    <source>
        <dbReference type="RefSeq" id="XP_035658849.1"/>
    </source>
</evidence>
<dbReference type="Proteomes" id="UP000001554">
    <property type="component" value="Chromosome 17"/>
</dbReference>
<evidence type="ECO:0000256" key="3">
    <source>
        <dbReference type="SAM" id="SignalP"/>
    </source>
</evidence>
<dbReference type="OMA" id="QSCHESC"/>
<sequence length="720" mass="78260">MVVGDKRNGLRAVFVAFLAVLTVQCVHSYTTTERITTQTQTAMQTTSITDKITTMPITVKPPPDSVCDSNWNCSQTEYCELRSPNVSGSCESCHDSCGRCSGPENKDCTSCNISSFIVQDVVYDSEATTPIGTNTTEQTTAETAATVGPTTVIATLSRTLTFGLTTTSQSPDVTDNATSSSTHPNATSATATSSTEKPITEPAGYSIKLECVDECPSDLEPPWSNSKLCCHVQCKDKGCYGSSGSSCCHDKCTTGCYGDGSERCCHENCNPDYGCDHNGQCRVITSTKGIVLLPWHWALIGTGGGIVVTGGIIGIICCCIRRRRREPREETDEGEENIGMKKRKSKKRKRNSYVPGPNSVRNPEMNQDGPYANEEYVDHAGLANPAHQQDDAYDDVNVNADVYVEPQPDQFNPGSTDDDIYDQPPLEELNHHQGAANYGYHDDALAQQDAVYGNDPNQFSGDQYPVSGDQYPVSGDQYPVSGDQYPVSGDQYPVSDDQYPVSGDQYPVSGDQYPASGDAGQSGFETAEPVYQNTGFAAQSNVTQEDPSMYQNFEESNPQPLSHEDPHLYYDYTAQHDPVHDFPPPPDCDDEQFPSIASMDSMPSLDPPPAPEDTPSHFQTSQLPPSLPPADLPSLPPPPPPTQTPLTQSPHHTASPHGTAGGRKKTRKVPPPPPAGPRPESARRAQRPPRVQVRNRRQQEPAAEIYGYENDQSEVYGYDN</sequence>
<keyword evidence="3" id="KW-0732">Signal</keyword>
<dbReference type="GeneID" id="118404032"/>
<dbReference type="CDD" id="cd00064">
    <property type="entry name" value="FU"/>
    <property type="match status" value="1"/>
</dbReference>
<feature type="region of interest" description="Disordered" evidence="1">
    <location>
        <begin position="329"/>
        <end position="372"/>
    </location>
</feature>
<feature type="compositionally biased region" description="Polar residues" evidence="1">
    <location>
        <begin position="165"/>
        <end position="176"/>
    </location>
</feature>
<reference evidence="4" key="1">
    <citation type="journal article" date="2020" name="Nat. Ecol. Evol.">
        <title>Deeply conserved synteny resolves early events in vertebrate evolution.</title>
        <authorList>
            <person name="Simakov O."/>
            <person name="Marletaz F."/>
            <person name="Yue J.X."/>
            <person name="O'Connell B."/>
            <person name="Jenkins J."/>
            <person name="Brandt A."/>
            <person name="Calef R."/>
            <person name="Tung C.H."/>
            <person name="Huang T.K."/>
            <person name="Schmutz J."/>
            <person name="Satoh N."/>
            <person name="Yu J.K."/>
            <person name="Putnam N.H."/>
            <person name="Green R.E."/>
            <person name="Rokhsar D.S."/>
        </authorList>
    </citation>
    <scope>NUCLEOTIDE SEQUENCE [LARGE SCALE GENOMIC DNA]</scope>
    <source>
        <strain evidence="4">S238N-H82</strain>
    </source>
</reference>
<feature type="region of interest" description="Disordered" evidence="1">
    <location>
        <begin position="539"/>
        <end position="720"/>
    </location>
</feature>
<feature type="chain" id="PRO_5039914151" evidence="3">
    <location>
        <begin position="29"/>
        <end position="720"/>
    </location>
</feature>
<feature type="region of interest" description="Disordered" evidence="1">
    <location>
        <begin position="405"/>
        <end position="426"/>
    </location>
</feature>
<dbReference type="AlphaFoldDB" id="A0A9J7KEB4"/>
<feature type="compositionally biased region" description="Polar residues" evidence="1">
    <location>
        <begin position="539"/>
        <end position="560"/>
    </location>
</feature>
<keyword evidence="4" id="KW-1185">Reference proteome</keyword>
<dbReference type="OrthoDB" id="10546708at2759"/>
<gene>
    <name evidence="5" type="primary">LOC118404032</name>
</gene>
<reference evidence="5" key="2">
    <citation type="submission" date="2025-08" db="UniProtKB">
        <authorList>
            <consortium name="RefSeq"/>
        </authorList>
    </citation>
    <scope>IDENTIFICATION</scope>
    <source>
        <strain evidence="5">S238N-H82</strain>
        <tissue evidence="5">Testes</tissue>
    </source>
</reference>
<organism evidence="4 5">
    <name type="scientific">Branchiostoma floridae</name>
    <name type="common">Florida lancelet</name>
    <name type="synonym">Amphioxus</name>
    <dbReference type="NCBI Taxonomy" id="7739"/>
    <lineage>
        <taxon>Eukaryota</taxon>
        <taxon>Metazoa</taxon>
        <taxon>Chordata</taxon>
        <taxon>Cephalochordata</taxon>
        <taxon>Leptocardii</taxon>
        <taxon>Amphioxiformes</taxon>
        <taxon>Branchiostomatidae</taxon>
        <taxon>Branchiostoma</taxon>
    </lineage>
</organism>
<dbReference type="KEGG" id="bfo:118404032"/>
<keyword evidence="2" id="KW-0812">Transmembrane</keyword>
<evidence type="ECO:0000256" key="2">
    <source>
        <dbReference type="SAM" id="Phobius"/>
    </source>
</evidence>